<keyword evidence="3" id="KW-0813">Transport</keyword>
<feature type="transmembrane region" description="Helical" evidence="9">
    <location>
        <begin position="199"/>
        <end position="217"/>
    </location>
</feature>
<feature type="transmembrane region" description="Helical" evidence="9">
    <location>
        <begin position="495"/>
        <end position="515"/>
    </location>
</feature>
<reference evidence="10 11" key="1">
    <citation type="submission" date="2023-05" db="EMBL/GenBank/DDBJ databases">
        <title>Corynebacterium suedekumii sp. nov. and Corynebacterium breve sp. nov. isolated from raw cow's milk.</title>
        <authorList>
            <person name="Baer M.K."/>
            <person name="Mehl L."/>
            <person name="Hellmuth R."/>
            <person name="Marke G."/>
            <person name="Lipski A."/>
        </authorList>
    </citation>
    <scope>NUCLEOTIDE SEQUENCE [LARGE SCALE GENOMIC DNA]</scope>
    <source>
        <strain evidence="10 11">LM112</strain>
    </source>
</reference>
<dbReference type="NCBIfam" id="TIGR00842">
    <property type="entry name" value="bcct"/>
    <property type="match status" value="1"/>
</dbReference>
<feature type="compositionally biased region" description="Low complexity" evidence="8">
    <location>
        <begin position="15"/>
        <end position="29"/>
    </location>
</feature>
<feature type="transmembrane region" description="Helical" evidence="9">
    <location>
        <begin position="527"/>
        <end position="547"/>
    </location>
</feature>
<evidence type="ECO:0000256" key="4">
    <source>
        <dbReference type="ARBA" id="ARBA00022475"/>
    </source>
</evidence>
<evidence type="ECO:0000256" key="2">
    <source>
        <dbReference type="ARBA" id="ARBA00005658"/>
    </source>
</evidence>
<comment type="similarity">
    <text evidence="2">Belongs to the BCCT transporter (TC 2.A.15) family.</text>
</comment>
<evidence type="ECO:0000256" key="7">
    <source>
        <dbReference type="ARBA" id="ARBA00023136"/>
    </source>
</evidence>
<feature type="transmembrane region" description="Helical" evidence="9">
    <location>
        <begin position="245"/>
        <end position="267"/>
    </location>
</feature>
<evidence type="ECO:0000256" key="5">
    <source>
        <dbReference type="ARBA" id="ARBA00022692"/>
    </source>
</evidence>
<evidence type="ECO:0000256" key="8">
    <source>
        <dbReference type="SAM" id="MobiDB-lite"/>
    </source>
</evidence>
<dbReference type="EMBL" id="CP126970">
    <property type="protein sequence ID" value="WIM69220.1"/>
    <property type="molecule type" value="Genomic_DNA"/>
</dbReference>
<feature type="transmembrane region" description="Helical" evidence="9">
    <location>
        <begin position="376"/>
        <end position="394"/>
    </location>
</feature>
<evidence type="ECO:0000256" key="1">
    <source>
        <dbReference type="ARBA" id="ARBA00004651"/>
    </source>
</evidence>
<dbReference type="RefSeq" id="WP_284873815.1">
    <property type="nucleotide sequence ID" value="NZ_CP126970.1"/>
</dbReference>
<feature type="transmembrane region" description="Helical" evidence="9">
    <location>
        <begin position="147"/>
        <end position="167"/>
    </location>
</feature>
<feature type="transmembrane region" description="Helical" evidence="9">
    <location>
        <begin position="287"/>
        <end position="306"/>
    </location>
</feature>
<keyword evidence="5 9" id="KW-0812">Transmembrane</keyword>
<keyword evidence="4" id="KW-1003">Cell membrane</keyword>
<feature type="transmembrane region" description="Helical" evidence="9">
    <location>
        <begin position="406"/>
        <end position="431"/>
    </location>
</feature>
<comment type="subcellular location">
    <subcellularLocation>
        <location evidence="1">Cell membrane</location>
        <topology evidence="1">Multi-pass membrane protein</topology>
    </subcellularLocation>
</comment>
<dbReference type="Pfam" id="PF02028">
    <property type="entry name" value="BCCT"/>
    <property type="match status" value="1"/>
</dbReference>
<organism evidence="10 11">
    <name type="scientific">Corynebacterium suedekumii</name>
    <dbReference type="NCBI Taxonomy" id="3049801"/>
    <lineage>
        <taxon>Bacteria</taxon>
        <taxon>Bacillati</taxon>
        <taxon>Actinomycetota</taxon>
        <taxon>Actinomycetes</taxon>
        <taxon>Mycobacteriales</taxon>
        <taxon>Corynebacteriaceae</taxon>
        <taxon>Corynebacterium</taxon>
    </lineage>
</organism>
<dbReference type="InterPro" id="IPR000060">
    <property type="entry name" value="BCCT_transptr"/>
</dbReference>
<feature type="transmembrane region" description="Helical" evidence="9">
    <location>
        <begin position="66"/>
        <end position="87"/>
    </location>
</feature>
<evidence type="ECO:0000256" key="6">
    <source>
        <dbReference type="ARBA" id="ARBA00022989"/>
    </source>
</evidence>
<dbReference type="Proteomes" id="UP001238805">
    <property type="component" value="Chromosome"/>
</dbReference>
<dbReference type="Gene3D" id="1.20.5.430">
    <property type="match status" value="1"/>
</dbReference>
<dbReference type="PANTHER" id="PTHR30047:SF7">
    <property type="entry name" value="HIGH-AFFINITY CHOLINE TRANSPORT PROTEIN"/>
    <property type="match status" value="1"/>
</dbReference>
<feature type="region of interest" description="Disordered" evidence="8">
    <location>
        <begin position="579"/>
        <end position="604"/>
    </location>
</feature>
<gene>
    <name evidence="10" type="ORF">QP029_07975</name>
</gene>
<evidence type="ECO:0000313" key="11">
    <source>
        <dbReference type="Proteomes" id="UP001238805"/>
    </source>
</evidence>
<keyword evidence="11" id="KW-1185">Reference proteome</keyword>
<feature type="transmembrane region" description="Helical" evidence="9">
    <location>
        <begin position="107"/>
        <end position="127"/>
    </location>
</feature>
<accession>A0ABY8VKA4</accession>
<keyword evidence="7 9" id="KW-0472">Membrane</keyword>
<name>A0ABY8VKA4_9CORY</name>
<feature type="compositionally biased region" description="Basic and acidic residues" evidence="8">
    <location>
        <begin position="579"/>
        <end position="595"/>
    </location>
</feature>
<feature type="transmembrane region" description="Helical" evidence="9">
    <location>
        <begin position="318"/>
        <end position="338"/>
    </location>
</feature>
<proteinExistence type="inferred from homology"/>
<evidence type="ECO:0000313" key="10">
    <source>
        <dbReference type="EMBL" id="WIM69220.1"/>
    </source>
</evidence>
<sequence length="604" mass="64954">MTTPDNSTEHPGVGSAASEASAATPAEPTATEQLATMMSNADYIGDRIGGAAHPDFREPDDGKARFDWAIIIPAAAVIIGVVLWAMLGSDSFASFASSSLSFVVDNFGWAFVLFGTIFVAFMIIIGLSKFGSIRLGGDNEAPEFRTVSWIAMMFAAGMGIGLMFYGATEPLTFYRDGVPGRAENEVGTAMASAMFHWTLHPWAIYAIVGLAIAYSTFRRSRPQLISSAFVPLIGEKGAKGFLGKLIDTLAIIATVFGTATSLGVGALQIRAGLSASGLIDSPGDWTIVGIICVLTLAFIVSAVSGVGKGIQYLSNANMIMAAILAIFVFILGPTVAMLNLMPTSIGAYFAQFFEMAGRTGVSANGTAGEWLSTWTIFYWAWWISWSPFVGMFLARISRGRTIREFAIGVLVVPSLVSVVWFSIFGGTAIRFEQDGNSIWGDGSAESQLFNLLHQLPGGTILGVVAMILLATFFITSADSASTVMGTLAQHGRTNATPWVSALWGLLTAIIGMVLLTVNEDSLSNLQSITIIAASPFLIVIICLMIALTKDLREDTLYLDYRSQQEFAARLARERRIHAEHQRAKENKARRQERLAKRNGKRPIK</sequence>
<dbReference type="PANTHER" id="PTHR30047">
    <property type="entry name" value="HIGH-AFFINITY CHOLINE TRANSPORT PROTEIN-RELATED"/>
    <property type="match status" value="1"/>
</dbReference>
<evidence type="ECO:0000256" key="3">
    <source>
        <dbReference type="ARBA" id="ARBA00022448"/>
    </source>
</evidence>
<feature type="transmembrane region" description="Helical" evidence="9">
    <location>
        <begin position="451"/>
        <end position="474"/>
    </location>
</feature>
<evidence type="ECO:0000256" key="9">
    <source>
        <dbReference type="SAM" id="Phobius"/>
    </source>
</evidence>
<keyword evidence="6 9" id="KW-1133">Transmembrane helix</keyword>
<feature type="region of interest" description="Disordered" evidence="8">
    <location>
        <begin position="1"/>
        <end position="29"/>
    </location>
</feature>
<protein>
    <submittedName>
        <fullName evidence="10">BCCT family transporter</fullName>
    </submittedName>
</protein>